<accession>A0A0C2G1C9</accession>
<evidence type="ECO:0000256" key="3">
    <source>
        <dbReference type="ARBA" id="ARBA00022842"/>
    </source>
</evidence>
<keyword evidence="2" id="KW-0479">Metal-binding</keyword>
<evidence type="ECO:0000259" key="5">
    <source>
        <dbReference type="Pfam" id="PF00689"/>
    </source>
</evidence>
<sequence length="203" mass="22921">MWGRNVYDSIAKFLQFQLTVNVVAVVVAFVGACAIQDTPLKAVQMLWVNLIMDTLASLALATEMPTEELLKRKPYGRTSPLISRTMSKNILGEKFFDIPSGRWAPLHSPPSVHFTIVFNTFVMMTLFNEINARKIHGERNVFSGLFSNPIYYVIWIATFVSQILIVQFGGRWFSTASLNVEQWLWCLAFGVGTLLWGQVIVSP</sequence>
<feature type="transmembrane region" description="Helical" evidence="4">
    <location>
        <begin position="182"/>
        <end position="201"/>
    </location>
</feature>
<evidence type="ECO:0000256" key="2">
    <source>
        <dbReference type="ARBA" id="ARBA00022723"/>
    </source>
</evidence>
<dbReference type="InterPro" id="IPR023298">
    <property type="entry name" value="ATPase_P-typ_TM_dom_sf"/>
</dbReference>
<dbReference type="GO" id="GO:0046872">
    <property type="term" value="F:metal ion binding"/>
    <property type="evidence" value="ECO:0007669"/>
    <property type="project" value="UniProtKB-KW"/>
</dbReference>
<feature type="domain" description="Cation-transporting P-type ATPase C-terminal" evidence="5">
    <location>
        <begin position="38"/>
        <end position="199"/>
    </location>
</feature>
<feature type="transmembrane region" description="Helical" evidence="4">
    <location>
        <begin position="14"/>
        <end position="35"/>
    </location>
</feature>
<dbReference type="Proteomes" id="UP000054047">
    <property type="component" value="Unassembled WGS sequence"/>
</dbReference>
<dbReference type="PROSITE" id="PS51257">
    <property type="entry name" value="PROKAR_LIPOPROTEIN"/>
    <property type="match status" value="1"/>
</dbReference>
<reference evidence="6 7" key="1">
    <citation type="submission" date="2013-12" db="EMBL/GenBank/DDBJ databases">
        <title>Draft genome of the parsitic nematode Ancylostoma duodenale.</title>
        <authorList>
            <person name="Mitreva M."/>
        </authorList>
    </citation>
    <scope>NUCLEOTIDE SEQUENCE [LARGE SCALE GENOMIC DNA]</scope>
    <source>
        <strain evidence="6 7">Zhejiang</strain>
    </source>
</reference>
<evidence type="ECO:0000256" key="4">
    <source>
        <dbReference type="SAM" id="Phobius"/>
    </source>
</evidence>
<dbReference type="Pfam" id="PF00689">
    <property type="entry name" value="Cation_ATPase_C"/>
    <property type="match status" value="1"/>
</dbReference>
<dbReference type="GO" id="GO:0005886">
    <property type="term" value="C:plasma membrane"/>
    <property type="evidence" value="ECO:0007669"/>
    <property type="project" value="TreeGrafter"/>
</dbReference>
<keyword evidence="7" id="KW-1185">Reference proteome</keyword>
<dbReference type="GO" id="GO:0051480">
    <property type="term" value="P:regulation of cytosolic calcium ion concentration"/>
    <property type="evidence" value="ECO:0007669"/>
    <property type="project" value="TreeGrafter"/>
</dbReference>
<evidence type="ECO:0000313" key="6">
    <source>
        <dbReference type="EMBL" id="KIH50841.1"/>
    </source>
</evidence>
<dbReference type="EMBL" id="KN748419">
    <property type="protein sequence ID" value="KIH50841.1"/>
    <property type="molecule type" value="Genomic_DNA"/>
</dbReference>
<feature type="transmembrane region" description="Helical" evidence="4">
    <location>
        <begin position="112"/>
        <end position="130"/>
    </location>
</feature>
<dbReference type="OrthoDB" id="116380at2759"/>
<proteinExistence type="predicted"/>
<evidence type="ECO:0000313" key="7">
    <source>
        <dbReference type="Proteomes" id="UP000054047"/>
    </source>
</evidence>
<keyword evidence="4" id="KW-0812">Transmembrane</keyword>
<keyword evidence="4" id="KW-0472">Membrane</keyword>
<gene>
    <name evidence="6" type="ORF">ANCDUO_19077</name>
</gene>
<evidence type="ECO:0000256" key="1">
    <source>
        <dbReference type="ARBA" id="ARBA00004127"/>
    </source>
</evidence>
<feature type="transmembrane region" description="Helical" evidence="4">
    <location>
        <begin position="150"/>
        <end position="170"/>
    </location>
</feature>
<organism evidence="6 7">
    <name type="scientific">Ancylostoma duodenale</name>
    <dbReference type="NCBI Taxonomy" id="51022"/>
    <lineage>
        <taxon>Eukaryota</taxon>
        <taxon>Metazoa</taxon>
        <taxon>Ecdysozoa</taxon>
        <taxon>Nematoda</taxon>
        <taxon>Chromadorea</taxon>
        <taxon>Rhabditida</taxon>
        <taxon>Rhabditina</taxon>
        <taxon>Rhabditomorpha</taxon>
        <taxon>Strongyloidea</taxon>
        <taxon>Ancylostomatidae</taxon>
        <taxon>Ancylostomatinae</taxon>
        <taxon>Ancylostoma</taxon>
    </lineage>
</organism>
<protein>
    <submittedName>
        <fullName evidence="6">Cation transporting ATPase</fullName>
    </submittedName>
</protein>
<dbReference type="PANTHER" id="PTHR24093">
    <property type="entry name" value="CATION TRANSPORTING ATPASE"/>
    <property type="match status" value="1"/>
</dbReference>
<dbReference type="AlphaFoldDB" id="A0A0C2G1C9"/>
<keyword evidence="4" id="KW-1133">Transmembrane helix</keyword>
<comment type="subcellular location">
    <subcellularLocation>
        <location evidence="1">Endomembrane system</location>
        <topology evidence="1">Multi-pass membrane protein</topology>
    </subcellularLocation>
</comment>
<name>A0A0C2G1C9_9BILA</name>
<dbReference type="GO" id="GO:0012505">
    <property type="term" value="C:endomembrane system"/>
    <property type="evidence" value="ECO:0007669"/>
    <property type="project" value="UniProtKB-SubCell"/>
</dbReference>
<keyword evidence="3" id="KW-0460">Magnesium</keyword>
<dbReference type="SUPFAM" id="SSF81665">
    <property type="entry name" value="Calcium ATPase, transmembrane domain M"/>
    <property type="match status" value="1"/>
</dbReference>
<dbReference type="PANTHER" id="PTHR24093:SF369">
    <property type="entry name" value="CALCIUM-TRANSPORTING ATPASE"/>
    <property type="match status" value="1"/>
</dbReference>
<dbReference type="InterPro" id="IPR006068">
    <property type="entry name" value="ATPase_P-typ_cation-transptr_C"/>
</dbReference>
<dbReference type="GO" id="GO:0005388">
    <property type="term" value="F:P-type calcium transporter activity"/>
    <property type="evidence" value="ECO:0007669"/>
    <property type="project" value="TreeGrafter"/>
</dbReference>
<dbReference type="Gene3D" id="1.20.1110.10">
    <property type="entry name" value="Calcium-transporting ATPase, transmembrane domain"/>
    <property type="match status" value="2"/>
</dbReference>